<keyword evidence="5 13" id="KW-0349">Heme</keyword>
<organism evidence="15 16">
    <name type="scientific">Steccherinum ochraceum</name>
    <dbReference type="NCBI Taxonomy" id="92696"/>
    <lineage>
        <taxon>Eukaryota</taxon>
        <taxon>Fungi</taxon>
        <taxon>Dikarya</taxon>
        <taxon>Basidiomycota</taxon>
        <taxon>Agaricomycotina</taxon>
        <taxon>Agaricomycetes</taxon>
        <taxon>Polyporales</taxon>
        <taxon>Steccherinaceae</taxon>
        <taxon>Steccherinum</taxon>
    </lineage>
</organism>
<evidence type="ECO:0000256" key="14">
    <source>
        <dbReference type="RuleBase" id="RU000461"/>
    </source>
</evidence>
<keyword evidence="8" id="KW-1133">Transmembrane helix</keyword>
<evidence type="ECO:0000256" key="10">
    <source>
        <dbReference type="ARBA" id="ARBA00023004"/>
    </source>
</evidence>
<evidence type="ECO:0000256" key="3">
    <source>
        <dbReference type="ARBA" id="ARBA00005179"/>
    </source>
</evidence>
<dbReference type="InterPro" id="IPR017972">
    <property type="entry name" value="Cyt_P450_CS"/>
</dbReference>
<dbReference type="STRING" id="92696.A0A4R0RI14"/>
<keyword evidence="10 13" id="KW-0408">Iron</keyword>
<feature type="binding site" description="axial binding residue" evidence="13">
    <location>
        <position position="343"/>
    </location>
    <ligand>
        <name>heme</name>
        <dbReference type="ChEBI" id="CHEBI:30413"/>
    </ligand>
    <ligandPart>
        <name>Fe</name>
        <dbReference type="ChEBI" id="CHEBI:18248"/>
    </ligandPart>
</feature>
<comment type="caution">
    <text evidence="15">The sequence shown here is derived from an EMBL/GenBank/DDBJ whole genome shotgun (WGS) entry which is preliminary data.</text>
</comment>
<evidence type="ECO:0000256" key="2">
    <source>
        <dbReference type="ARBA" id="ARBA00004167"/>
    </source>
</evidence>
<dbReference type="Proteomes" id="UP000292702">
    <property type="component" value="Unassembled WGS sequence"/>
</dbReference>
<comment type="cofactor">
    <cofactor evidence="1 13">
        <name>heme</name>
        <dbReference type="ChEBI" id="CHEBI:30413"/>
    </cofactor>
</comment>
<dbReference type="InterPro" id="IPR002401">
    <property type="entry name" value="Cyt_P450_E_grp-I"/>
</dbReference>
<keyword evidence="16" id="KW-1185">Reference proteome</keyword>
<comment type="similarity">
    <text evidence="4 14">Belongs to the cytochrome P450 family.</text>
</comment>
<evidence type="ECO:0000313" key="15">
    <source>
        <dbReference type="EMBL" id="TCD64489.1"/>
    </source>
</evidence>
<reference evidence="15 16" key="1">
    <citation type="submission" date="2018-11" db="EMBL/GenBank/DDBJ databases">
        <title>Genome assembly of Steccherinum ochraceum LE-BIN_3174, the white-rot fungus of the Steccherinaceae family (The Residual Polyporoid clade, Polyporales, Basidiomycota).</title>
        <authorList>
            <person name="Fedorova T.V."/>
            <person name="Glazunova O.A."/>
            <person name="Landesman E.O."/>
            <person name="Moiseenko K.V."/>
            <person name="Psurtseva N.V."/>
            <person name="Savinova O.S."/>
            <person name="Shakhova N.V."/>
            <person name="Tyazhelova T.V."/>
            <person name="Vasina D.V."/>
        </authorList>
    </citation>
    <scope>NUCLEOTIDE SEQUENCE [LARGE SCALE GENOMIC DNA]</scope>
    <source>
        <strain evidence="15 16">LE-BIN_3174</strain>
    </source>
</reference>
<name>A0A4R0RI14_9APHY</name>
<dbReference type="GO" id="GO:0016705">
    <property type="term" value="F:oxidoreductase activity, acting on paired donors, with incorporation or reduction of molecular oxygen"/>
    <property type="evidence" value="ECO:0007669"/>
    <property type="project" value="InterPro"/>
</dbReference>
<keyword evidence="11 14" id="KW-0503">Monooxygenase</keyword>
<dbReference type="PRINTS" id="PR00385">
    <property type="entry name" value="P450"/>
</dbReference>
<keyword evidence="6" id="KW-0812">Transmembrane</keyword>
<dbReference type="SUPFAM" id="SSF48264">
    <property type="entry name" value="Cytochrome P450"/>
    <property type="match status" value="1"/>
</dbReference>
<dbReference type="OrthoDB" id="2789670at2759"/>
<comment type="subcellular location">
    <subcellularLocation>
        <location evidence="2">Membrane</location>
        <topology evidence="2">Single-pass membrane protein</topology>
    </subcellularLocation>
</comment>
<evidence type="ECO:0000256" key="5">
    <source>
        <dbReference type="ARBA" id="ARBA00022617"/>
    </source>
</evidence>
<evidence type="ECO:0000256" key="12">
    <source>
        <dbReference type="ARBA" id="ARBA00023136"/>
    </source>
</evidence>
<sequence>MRYGSRWRNHRRMFHQWFNADVAGRYCDAQQEHARILASLILKDPSQTRAHVYHAISSTIFSVLYGRKILKMDDKYLKFIEGALEGFNEAMSPGKYWIENFPFLRHLPSWLPGANAKRVAAKYAPWVGAFLDTPFNEIRDAMRAGKASPSLTSELITYVENKYGGTAQENSQEQIAKDVIGIALAGGFVRTRAIPLKAVFTGGADTTASSVKSFLLAMALHPDVQVKGQAELDSVVGQDRLPVFDDIEQMPYVRAIVKEVLRWMPVVPFAVPHVSTEDIVINGYHIPKRTIVLPNVRQMAHDPQDYPEPERFMPERFLNADNTFNDNVRDPATLAFGFGRRICPGRYFALNNIAIVVATVLHTCKIETAKDASGKPISLRTEQSSITISSPLDIPCGSKARSESMARLVSEANAEFWAEVEQA</sequence>
<dbReference type="GO" id="GO:0005506">
    <property type="term" value="F:iron ion binding"/>
    <property type="evidence" value="ECO:0007669"/>
    <property type="project" value="InterPro"/>
</dbReference>
<dbReference type="PANTHER" id="PTHR46300">
    <property type="entry name" value="P450, PUTATIVE (EUROFUNG)-RELATED-RELATED"/>
    <property type="match status" value="1"/>
</dbReference>
<dbReference type="GO" id="GO:0004497">
    <property type="term" value="F:monooxygenase activity"/>
    <property type="evidence" value="ECO:0007669"/>
    <property type="project" value="UniProtKB-KW"/>
</dbReference>
<dbReference type="Pfam" id="PF00067">
    <property type="entry name" value="p450"/>
    <property type="match status" value="2"/>
</dbReference>
<dbReference type="AlphaFoldDB" id="A0A4R0RI14"/>
<keyword evidence="12" id="KW-0472">Membrane</keyword>
<keyword evidence="7 13" id="KW-0479">Metal-binding</keyword>
<dbReference type="InterPro" id="IPR001128">
    <property type="entry name" value="Cyt_P450"/>
</dbReference>
<dbReference type="EMBL" id="RWJN01000234">
    <property type="protein sequence ID" value="TCD64489.1"/>
    <property type="molecule type" value="Genomic_DNA"/>
</dbReference>
<dbReference type="PROSITE" id="PS00086">
    <property type="entry name" value="CYTOCHROME_P450"/>
    <property type="match status" value="1"/>
</dbReference>
<evidence type="ECO:0000256" key="7">
    <source>
        <dbReference type="ARBA" id="ARBA00022723"/>
    </source>
</evidence>
<evidence type="ECO:0000256" key="8">
    <source>
        <dbReference type="ARBA" id="ARBA00022989"/>
    </source>
</evidence>
<dbReference type="GO" id="GO:0016020">
    <property type="term" value="C:membrane"/>
    <property type="evidence" value="ECO:0007669"/>
    <property type="project" value="UniProtKB-SubCell"/>
</dbReference>
<dbReference type="InterPro" id="IPR050364">
    <property type="entry name" value="Cytochrome_P450_fung"/>
</dbReference>
<gene>
    <name evidence="15" type="ORF">EIP91_004050</name>
</gene>
<evidence type="ECO:0000256" key="1">
    <source>
        <dbReference type="ARBA" id="ARBA00001971"/>
    </source>
</evidence>
<dbReference type="PRINTS" id="PR00463">
    <property type="entry name" value="EP450I"/>
</dbReference>
<evidence type="ECO:0000256" key="11">
    <source>
        <dbReference type="ARBA" id="ARBA00023033"/>
    </source>
</evidence>
<dbReference type="GO" id="GO:0020037">
    <property type="term" value="F:heme binding"/>
    <property type="evidence" value="ECO:0007669"/>
    <property type="project" value="InterPro"/>
</dbReference>
<accession>A0A4R0RI14</accession>
<proteinExistence type="inferred from homology"/>
<protein>
    <recommendedName>
        <fullName evidence="17">Cytochrome P450</fullName>
    </recommendedName>
</protein>
<comment type="pathway">
    <text evidence="3">Secondary metabolite biosynthesis.</text>
</comment>
<evidence type="ECO:0000256" key="6">
    <source>
        <dbReference type="ARBA" id="ARBA00022692"/>
    </source>
</evidence>
<evidence type="ECO:0008006" key="17">
    <source>
        <dbReference type="Google" id="ProtNLM"/>
    </source>
</evidence>
<evidence type="ECO:0000256" key="13">
    <source>
        <dbReference type="PIRSR" id="PIRSR602401-1"/>
    </source>
</evidence>
<evidence type="ECO:0000313" key="16">
    <source>
        <dbReference type="Proteomes" id="UP000292702"/>
    </source>
</evidence>
<evidence type="ECO:0000256" key="9">
    <source>
        <dbReference type="ARBA" id="ARBA00023002"/>
    </source>
</evidence>
<dbReference type="InterPro" id="IPR036396">
    <property type="entry name" value="Cyt_P450_sf"/>
</dbReference>
<evidence type="ECO:0000256" key="4">
    <source>
        <dbReference type="ARBA" id="ARBA00010617"/>
    </source>
</evidence>
<dbReference type="CDD" id="cd11065">
    <property type="entry name" value="CYP64-like"/>
    <property type="match status" value="1"/>
</dbReference>
<keyword evidence="9 14" id="KW-0560">Oxidoreductase</keyword>
<dbReference type="PANTHER" id="PTHR46300:SF7">
    <property type="entry name" value="P450, PUTATIVE (EUROFUNG)-RELATED"/>
    <property type="match status" value="1"/>
</dbReference>
<dbReference type="Gene3D" id="1.10.630.10">
    <property type="entry name" value="Cytochrome P450"/>
    <property type="match status" value="1"/>
</dbReference>